<evidence type="ECO:0000313" key="2">
    <source>
        <dbReference type="EMBL" id="KIP11775.1"/>
    </source>
</evidence>
<accession>A0A0C3SFB1</accession>
<feature type="domain" description="F-box" evidence="1">
    <location>
        <begin position="106"/>
        <end position="134"/>
    </location>
</feature>
<feature type="non-terminal residue" evidence="2">
    <location>
        <position position="325"/>
    </location>
</feature>
<dbReference type="InterPro" id="IPR001810">
    <property type="entry name" value="F-box_dom"/>
</dbReference>
<dbReference type="GO" id="GO:0019005">
    <property type="term" value="C:SCF ubiquitin ligase complex"/>
    <property type="evidence" value="ECO:0007669"/>
    <property type="project" value="TreeGrafter"/>
</dbReference>
<dbReference type="Pfam" id="PF12937">
    <property type="entry name" value="F-box-like"/>
    <property type="match status" value="1"/>
</dbReference>
<name>A0A0C3SFB1_PHLG1</name>
<keyword evidence="3" id="KW-1185">Reference proteome</keyword>
<dbReference type="InterPro" id="IPR032675">
    <property type="entry name" value="LRR_dom_sf"/>
</dbReference>
<dbReference type="Pfam" id="PF13516">
    <property type="entry name" value="LRR_6"/>
    <property type="match status" value="1"/>
</dbReference>
<dbReference type="SUPFAM" id="SSF52047">
    <property type="entry name" value="RNI-like"/>
    <property type="match status" value="1"/>
</dbReference>
<sequence>MQRASCFVEPIMIRTKGRSYSSPLPLPSVAFEIVPLAPADIFAQPKEIVPSYFDDWLPKELKLHILTLLLGLFEVEFENRVASGKWTAHKASSSRSKWVGRDKGVRELFKLSRVSHAWRQLVFDGQLWARLDLRAFPKLPVPVLAQLAQTAGGFVRGLDLSGHGALSLAAFMDLSRHLAIQSAHGGRSHTNLTSINLQGCYALTPDALHGILFRSPLLKKLCLRGLSAVTNAICGVLETSCPELVVLDLGRCRRLTAEGIHSVTVKAVERKKTIPLKELRLSGLRGITDGWMASLGRAAPHLEVLDLSYTTVHNSAIEAFVTCTE</sequence>
<evidence type="ECO:0000259" key="1">
    <source>
        <dbReference type="Pfam" id="PF12937"/>
    </source>
</evidence>
<dbReference type="EMBL" id="KN840444">
    <property type="protein sequence ID" value="KIP11775.1"/>
    <property type="molecule type" value="Genomic_DNA"/>
</dbReference>
<dbReference type="OrthoDB" id="550575at2759"/>
<reference evidence="2 3" key="1">
    <citation type="journal article" date="2014" name="PLoS Genet.">
        <title>Analysis of the Phlebiopsis gigantea genome, transcriptome and secretome provides insight into its pioneer colonization strategies of wood.</title>
        <authorList>
            <person name="Hori C."/>
            <person name="Ishida T."/>
            <person name="Igarashi K."/>
            <person name="Samejima M."/>
            <person name="Suzuki H."/>
            <person name="Master E."/>
            <person name="Ferreira P."/>
            <person name="Ruiz-Duenas F.J."/>
            <person name="Held B."/>
            <person name="Canessa P."/>
            <person name="Larrondo L.F."/>
            <person name="Schmoll M."/>
            <person name="Druzhinina I.S."/>
            <person name="Kubicek C.P."/>
            <person name="Gaskell J.A."/>
            <person name="Kersten P."/>
            <person name="St John F."/>
            <person name="Glasner J."/>
            <person name="Sabat G."/>
            <person name="Splinter BonDurant S."/>
            <person name="Syed K."/>
            <person name="Yadav J."/>
            <person name="Mgbeahuruike A.C."/>
            <person name="Kovalchuk A."/>
            <person name="Asiegbu F.O."/>
            <person name="Lackner G."/>
            <person name="Hoffmeister D."/>
            <person name="Rencoret J."/>
            <person name="Gutierrez A."/>
            <person name="Sun H."/>
            <person name="Lindquist E."/>
            <person name="Barry K."/>
            <person name="Riley R."/>
            <person name="Grigoriev I.V."/>
            <person name="Henrissat B."/>
            <person name="Kues U."/>
            <person name="Berka R.M."/>
            <person name="Martinez A.T."/>
            <person name="Covert S.F."/>
            <person name="Blanchette R.A."/>
            <person name="Cullen D."/>
        </authorList>
    </citation>
    <scope>NUCLEOTIDE SEQUENCE [LARGE SCALE GENOMIC DNA]</scope>
    <source>
        <strain evidence="2 3">11061_1 CR5-6</strain>
    </source>
</reference>
<dbReference type="AlphaFoldDB" id="A0A0C3SFB1"/>
<dbReference type="InterPro" id="IPR001611">
    <property type="entry name" value="Leu-rich_rpt"/>
</dbReference>
<protein>
    <recommendedName>
        <fullName evidence="1">F-box domain-containing protein</fullName>
    </recommendedName>
</protein>
<dbReference type="Gene3D" id="3.80.10.10">
    <property type="entry name" value="Ribonuclease Inhibitor"/>
    <property type="match status" value="1"/>
</dbReference>
<dbReference type="STRING" id="745531.A0A0C3SFB1"/>
<gene>
    <name evidence="2" type="ORF">PHLGIDRAFT_63191</name>
</gene>
<dbReference type="HOGENOM" id="CLU_856752_0_0_1"/>
<proteinExistence type="predicted"/>
<evidence type="ECO:0000313" key="3">
    <source>
        <dbReference type="Proteomes" id="UP000053257"/>
    </source>
</evidence>
<dbReference type="PANTHER" id="PTHR13318">
    <property type="entry name" value="PARTNER OF PAIRED, ISOFORM B-RELATED"/>
    <property type="match status" value="1"/>
</dbReference>
<organism evidence="2 3">
    <name type="scientific">Phlebiopsis gigantea (strain 11061_1 CR5-6)</name>
    <name type="common">White-rot fungus</name>
    <name type="synonym">Peniophora gigantea</name>
    <dbReference type="NCBI Taxonomy" id="745531"/>
    <lineage>
        <taxon>Eukaryota</taxon>
        <taxon>Fungi</taxon>
        <taxon>Dikarya</taxon>
        <taxon>Basidiomycota</taxon>
        <taxon>Agaricomycotina</taxon>
        <taxon>Agaricomycetes</taxon>
        <taxon>Polyporales</taxon>
        <taxon>Phanerochaetaceae</taxon>
        <taxon>Phlebiopsis</taxon>
    </lineage>
</organism>
<dbReference type="Proteomes" id="UP000053257">
    <property type="component" value="Unassembled WGS sequence"/>
</dbReference>
<dbReference type="GO" id="GO:0031146">
    <property type="term" value="P:SCF-dependent proteasomal ubiquitin-dependent protein catabolic process"/>
    <property type="evidence" value="ECO:0007669"/>
    <property type="project" value="TreeGrafter"/>
</dbReference>